<name>A0A5A5U6Q4_LEUCI</name>
<accession>A0A5A5U6Q4</accession>
<dbReference type="AlphaFoldDB" id="A0A5A5U6Q4"/>
<dbReference type="RefSeq" id="WP_133286190.1">
    <property type="nucleotide sequence ID" value="NZ_BJJW01000035.1"/>
</dbReference>
<evidence type="ECO:0008006" key="3">
    <source>
        <dbReference type="Google" id="ProtNLM"/>
    </source>
</evidence>
<dbReference type="EMBL" id="BJJW01000035">
    <property type="protein sequence ID" value="GDZ84764.1"/>
    <property type="molecule type" value="Genomic_DNA"/>
</dbReference>
<organism evidence="1 2">
    <name type="scientific">Leuconostoc citreum</name>
    <dbReference type="NCBI Taxonomy" id="33964"/>
    <lineage>
        <taxon>Bacteria</taxon>
        <taxon>Bacillati</taxon>
        <taxon>Bacillota</taxon>
        <taxon>Bacilli</taxon>
        <taxon>Lactobacillales</taxon>
        <taxon>Lactobacillaceae</taxon>
        <taxon>Leuconostoc</taxon>
    </lineage>
</organism>
<sequence>MRKQYSNFTLRSEFRYPIFVRLQTLSPQMLKQNKLPNKDKVSGFIKKNKTGTFLELPNSVADRMIERWTKESHKEDEDLYNEETWFAETWDGALKFTLRLCKYSSSSSSINNFHQSKWEIEDFSISSSFSLEKKVTKAGFDLDNAVNWFGINGALSGFGQINSTKTSESEIFSDLRFENQTFSLTVLTGFSKQQTEISYEQNLSTILIVDFEKEQTRSFTLELSSQIRNLLQIITNQKIGINRFTLGMQKIGKPISVNGSVIGYERDDRRENWFISNTFLPKEEKLINHEIRYSSIKKDFQTILESWFTCTKIQVLAENYLNSSFYEVPVGTTLVMLISGIETFFAGEKYENSGSELSAKGKLQHLIKLTPDWENFFGDSYQAEMEEFSSFLIDNRVYRTHGTKRKRVVYIERELIFPVKKLSNILRKFILSQIDIHF</sequence>
<comment type="caution">
    <text evidence="1">The sequence shown here is derived from an EMBL/GenBank/DDBJ whole genome shotgun (WGS) entry which is preliminary data.</text>
</comment>
<evidence type="ECO:0000313" key="2">
    <source>
        <dbReference type="Proteomes" id="UP000323274"/>
    </source>
</evidence>
<proteinExistence type="predicted"/>
<reference evidence="1 2" key="1">
    <citation type="submission" date="2019-04" db="EMBL/GenBank/DDBJ databases">
        <title>A pseudo-fructophilic Leuconostoc citreum strain F192-5 isolated from peel of satsuma mandarin: the first report for isolation and characterization of strain-dependent fructophilic-like characteristics.</title>
        <authorList>
            <person name="Maeno S."/>
            <person name="Tanizawa Y."/>
            <person name="Kajikawa A."/>
            <person name="Kanesaki Y."/>
            <person name="Kubota E."/>
            <person name="Arita M."/>
            <person name="Leon D."/>
            <person name="Endo A."/>
        </authorList>
    </citation>
    <scope>NUCLEOTIDE SEQUENCE [LARGE SCALE GENOMIC DNA]</scope>
    <source>
        <strain evidence="1 2">F192-5</strain>
    </source>
</reference>
<gene>
    <name evidence="1" type="ORF">LCIT_20060</name>
</gene>
<evidence type="ECO:0000313" key="1">
    <source>
        <dbReference type="EMBL" id="GDZ84764.1"/>
    </source>
</evidence>
<protein>
    <recommendedName>
        <fullName evidence="3">ApeA N-terminal domain-containing protein</fullName>
    </recommendedName>
</protein>
<dbReference type="Proteomes" id="UP000323274">
    <property type="component" value="Unassembled WGS sequence"/>
</dbReference>